<feature type="compositionally biased region" description="Basic and acidic residues" evidence="1">
    <location>
        <begin position="104"/>
        <end position="114"/>
    </location>
</feature>
<evidence type="ECO:0000313" key="2">
    <source>
        <dbReference type="EMBL" id="KAF2183387.1"/>
    </source>
</evidence>
<keyword evidence="3" id="KW-1185">Reference proteome</keyword>
<sequence length="183" mass="20558">MAYRLTNITFCHVSTGASTVTAIVRSSEMMSDSWLVGYWYNDRDGPNLCACPSLAQQSDDCVGWKTDICSSHGKVANTGAFDPEEDDTFEDGSKDASDADSDSDDRQPNGNERRLHFRTRRPWSKSDEQRLLTCECRMIYVNASRVGCLEQYGRAGTYCARPKPSWMQCCSPYPPPKPPHMAY</sequence>
<dbReference type="EMBL" id="ML994643">
    <property type="protein sequence ID" value="KAF2183387.1"/>
    <property type="molecule type" value="Genomic_DNA"/>
</dbReference>
<accession>A0A6A6DUL6</accession>
<dbReference type="Proteomes" id="UP000800200">
    <property type="component" value="Unassembled WGS sequence"/>
</dbReference>
<name>A0A6A6DUL6_9PEZI</name>
<organism evidence="2 3">
    <name type="scientific">Zopfia rhizophila CBS 207.26</name>
    <dbReference type="NCBI Taxonomy" id="1314779"/>
    <lineage>
        <taxon>Eukaryota</taxon>
        <taxon>Fungi</taxon>
        <taxon>Dikarya</taxon>
        <taxon>Ascomycota</taxon>
        <taxon>Pezizomycotina</taxon>
        <taxon>Dothideomycetes</taxon>
        <taxon>Dothideomycetes incertae sedis</taxon>
        <taxon>Zopfiaceae</taxon>
        <taxon>Zopfia</taxon>
    </lineage>
</organism>
<protein>
    <submittedName>
        <fullName evidence="2">Uncharacterized protein</fullName>
    </submittedName>
</protein>
<feature type="region of interest" description="Disordered" evidence="1">
    <location>
        <begin position="80"/>
        <end position="120"/>
    </location>
</feature>
<proteinExistence type="predicted"/>
<gene>
    <name evidence="2" type="ORF">K469DRAFT_211236</name>
</gene>
<evidence type="ECO:0000313" key="3">
    <source>
        <dbReference type="Proteomes" id="UP000800200"/>
    </source>
</evidence>
<evidence type="ECO:0000256" key="1">
    <source>
        <dbReference type="SAM" id="MobiDB-lite"/>
    </source>
</evidence>
<reference evidence="2" key="1">
    <citation type="journal article" date="2020" name="Stud. Mycol.">
        <title>101 Dothideomycetes genomes: a test case for predicting lifestyles and emergence of pathogens.</title>
        <authorList>
            <person name="Haridas S."/>
            <person name="Albert R."/>
            <person name="Binder M."/>
            <person name="Bloem J."/>
            <person name="Labutti K."/>
            <person name="Salamov A."/>
            <person name="Andreopoulos B."/>
            <person name="Baker S."/>
            <person name="Barry K."/>
            <person name="Bills G."/>
            <person name="Bluhm B."/>
            <person name="Cannon C."/>
            <person name="Castanera R."/>
            <person name="Culley D."/>
            <person name="Daum C."/>
            <person name="Ezra D."/>
            <person name="Gonzalez J."/>
            <person name="Henrissat B."/>
            <person name="Kuo A."/>
            <person name="Liang C."/>
            <person name="Lipzen A."/>
            <person name="Lutzoni F."/>
            <person name="Magnuson J."/>
            <person name="Mondo S."/>
            <person name="Nolan M."/>
            <person name="Ohm R."/>
            <person name="Pangilinan J."/>
            <person name="Park H.-J."/>
            <person name="Ramirez L."/>
            <person name="Alfaro M."/>
            <person name="Sun H."/>
            <person name="Tritt A."/>
            <person name="Yoshinaga Y."/>
            <person name="Zwiers L.-H."/>
            <person name="Turgeon B."/>
            <person name="Goodwin S."/>
            <person name="Spatafora J."/>
            <person name="Crous P."/>
            <person name="Grigoriev I."/>
        </authorList>
    </citation>
    <scope>NUCLEOTIDE SEQUENCE</scope>
    <source>
        <strain evidence="2">CBS 207.26</strain>
    </source>
</reference>
<dbReference type="AlphaFoldDB" id="A0A6A6DUL6"/>